<evidence type="ECO:0000313" key="1">
    <source>
        <dbReference type="EMBL" id="KAF9502897.1"/>
    </source>
</evidence>
<reference evidence="1" key="1">
    <citation type="journal article" date="2020" name="Nat. Commun.">
        <title>Large-scale genome sequencing of mycorrhizal fungi provides insights into the early evolution of symbiotic traits.</title>
        <authorList>
            <person name="Miyauchi S."/>
            <person name="Kiss E."/>
            <person name="Kuo A."/>
            <person name="Drula E."/>
            <person name="Kohler A."/>
            <person name="Sanchez-Garcia M."/>
            <person name="Morin E."/>
            <person name="Andreopoulos B."/>
            <person name="Barry K.W."/>
            <person name="Bonito G."/>
            <person name="Buee M."/>
            <person name="Carver A."/>
            <person name="Chen C."/>
            <person name="Cichocki N."/>
            <person name="Clum A."/>
            <person name="Culley D."/>
            <person name="Crous P.W."/>
            <person name="Fauchery L."/>
            <person name="Girlanda M."/>
            <person name="Hayes R.D."/>
            <person name="Keri Z."/>
            <person name="LaButti K."/>
            <person name="Lipzen A."/>
            <person name="Lombard V."/>
            <person name="Magnuson J."/>
            <person name="Maillard F."/>
            <person name="Murat C."/>
            <person name="Nolan M."/>
            <person name="Ohm R.A."/>
            <person name="Pangilinan J."/>
            <person name="Pereira M.F."/>
            <person name="Perotto S."/>
            <person name="Peter M."/>
            <person name="Pfister S."/>
            <person name="Riley R."/>
            <person name="Sitrit Y."/>
            <person name="Stielow J.B."/>
            <person name="Szollosi G."/>
            <person name="Zifcakova L."/>
            <person name="Stursova M."/>
            <person name="Spatafora J.W."/>
            <person name="Tedersoo L."/>
            <person name="Vaario L.M."/>
            <person name="Yamada A."/>
            <person name="Yan M."/>
            <person name="Wang P."/>
            <person name="Xu J."/>
            <person name="Bruns T."/>
            <person name="Baldrian P."/>
            <person name="Vilgalys R."/>
            <person name="Dunand C."/>
            <person name="Henrissat B."/>
            <person name="Grigoriev I.V."/>
            <person name="Hibbett D."/>
            <person name="Nagy L.G."/>
            <person name="Martin F.M."/>
        </authorList>
    </citation>
    <scope>NUCLEOTIDE SEQUENCE</scope>
    <source>
        <strain evidence="1">UP504</strain>
    </source>
</reference>
<sequence>PQQIVATRLLYCLQYPVPIQVVCKGFTPAHIFITIHRLTQSIFPHQGPNPSDLVHEHSSIWTQLTCAGPTSSFLARILA</sequence>
<name>A0A9P6DFK9_9AGAM</name>
<keyword evidence="2" id="KW-1185">Reference proteome</keyword>
<protein>
    <submittedName>
        <fullName evidence="1">Uncharacterized protein</fullName>
    </submittedName>
</protein>
<accession>A0A9P6DFK9</accession>
<proteinExistence type="predicted"/>
<dbReference type="Proteomes" id="UP000886523">
    <property type="component" value="Unassembled WGS sequence"/>
</dbReference>
<evidence type="ECO:0000313" key="2">
    <source>
        <dbReference type="Proteomes" id="UP000886523"/>
    </source>
</evidence>
<feature type="non-terminal residue" evidence="1">
    <location>
        <position position="1"/>
    </location>
</feature>
<comment type="caution">
    <text evidence="1">The sequence shown here is derived from an EMBL/GenBank/DDBJ whole genome shotgun (WGS) entry which is preliminary data.</text>
</comment>
<dbReference type="OrthoDB" id="3362758at2759"/>
<gene>
    <name evidence="1" type="ORF">BS47DRAFT_1310551</name>
</gene>
<dbReference type="AlphaFoldDB" id="A0A9P6DFK9"/>
<dbReference type="EMBL" id="MU129537">
    <property type="protein sequence ID" value="KAF9502897.1"/>
    <property type="molecule type" value="Genomic_DNA"/>
</dbReference>
<organism evidence="1 2">
    <name type="scientific">Hydnum rufescens UP504</name>
    <dbReference type="NCBI Taxonomy" id="1448309"/>
    <lineage>
        <taxon>Eukaryota</taxon>
        <taxon>Fungi</taxon>
        <taxon>Dikarya</taxon>
        <taxon>Basidiomycota</taxon>
        <taxon>Agaricomycotina</taxon>
        <taxon>Agaricomycetes</taxon>
        <taxon>Cantharellales</taxon>
        <taxon>Hydnaceae</taxon>
        <taxon>Hydnum</taxon>
    </lineage>
</organism>